<dbReference type="SUPFAM" id="SSF56712">
    <property type="entry name" value="Prokaryotic type I DNA topoisomerase"/>
    <property type="match status" value="1"/>
</dbReference>
<dbReference type="Gene3D" id="2.70.20.10">
    <property type="entry name" value="Topoisomerase I, domain 3"/>
    <property type="match status" value="1"/>
</dbReference>
<dbReference type="Gene3D" id="1.10.290.10">
    <property type="entry name" value="Topoisomerase I, domain 4"/>
    <property type="match status" value="1"/>
</dbReference>
<evidence type="ECO:0000259" key="5">
    <source>
        <dbReference type="PROSITE" id="PS52039"/>
    </source>
</evidence>
<dbReference type="Proteomes" id="UP000242877">
    <property type="component" value="Unassembled WGS sequence"/>
</dbReference>
<dbReference type="VEuPathDB" id="FungiDB:AAP_01031"/>
<comment type="caution">
    <text evidence="6">The sequence shown here is derived from an EMBL/GenBank/DDBJ whole genome shotgun (WGS) entry which is preliminary data.</text>
</comment>
<evidence type="ECO:0000256" key="3">
    <source>
        <dbReference type="ARBA" id="ARBA00023235"/>
    </source>
</evidence>
<dbReference type="GO" id="GO:0006265">
    <property type="term" value="P:DNA topological change"/>
    <property type="evidence" value="ECO:0007669"/>
    <property type="project" value="InterPro"/>
</dbReference>
<dbReference type="Gene3D" id="1.10.460.10">
    <property type="entry name" value="Topoisomerase I, domain 2"/>
    <property type="match status" value="1"/>
</dbReference>
<dbReference type="OrthoDB" id="430051at2759"/>
<keyword evidence="2 4" id="KW-0238">DNA-binding</keyword>
<evidence type="ECO:0000313" key="7">
    <source>
        <dbReference type="Proteomes" id="UP000242877"/>
    </source>
</evidence>
<evidence type="ECO:0000313" key="6">
    <source>
        <dbReference type="EMBL" id="KZZ96258.1"/>
    </source>
</evidence>
<reference evidence="6 7" key="1">
    <citation type="journal article" date="2016" name="Genome Biol. Evol.">
        <title>Divergent and convergent evolution of fungal pathogenicity.</title>
        <authorList>
            <person name="Shang Y."/>
            <person name="Xiao G."/>
            <person name="Zheng P."/>
            <person name="Cen K."/>
            <person name="Zhan S."/>
            <person name="Wang C."/>
        </authorList>
    </citation>
    <scope>NUCLEOTIDE SEQUENCE [LARGE SCALE GENOMIC DNA]</scope>
    <source>
        <strain evidence="6 7">ARSEF 7405</strain>
    </source>
</reference>
<dbReference type="InterPro" id="IPR013824">
    <property type="entry name" value="Topo_IA_cen_sub1"/>
</dbReference>
<dbReference type="GO" id="GO:0006281">
    <property type="term" value="P:DNA repair"/>
    <property type="evidence" value="ECO:0007669"/>
    <property type="project" value="TreeGrafter"/>
</dbReference>
<dbReference type="InterPro" id="IPR003602">
    <property type="entry name" value="Topo_IA_DNA-bd_dom"/>
</dbReference>
<comment type="similarity">
    <text evidence="4">Belongs to the type IA topoisomerase family.</text>
</comment>
<dbReference type="EMBL" id="AZGZ01000003">
    <property type="protein sequence ID" value="KZZ96258.1"/>
    <property type="molecule type" value="Genomic_DNA"/>
</dbReference>
<protein>
    <recommendedName>
        <fullName evidence="4">DNA topoisomerase</fullName>
        <ecNumber evidence="4">5.6.2.1</ecNumber>
    </recommendedName>
</protein>
<evidence type="ECO:0000256" key="4">
    <source>
        <dbReference type="RuleBase" id="RU362092"/>
    </source>
</evidence>
<accession>A0A168C7V5</accession>
<dbReference type="InterPro" id="IPR000380">
    <property type="entry name" value="Topo_IA"/>
</dbReference>
<organism evidence="6 7">
    <name type="scientific">Ascosphaera apis ARSEF 7405</name>
    <dbReference type="NCBI Taxonomy" id="392613"/>
    <lineage>
        <taxon>Eukaryota</taxon>
        <taxon>Fungi</taxon>
        <taxon>Dikarya</taxon>
        <taxon>Ascomycota</taxon>
        <taxon>Pezizomycotina</taxon>
        <taxon>Eurotiomycetes</taxon>
        <taxon>Eurotiomycetidae</taxon>
        <taxon>Onygenales</taxon>
        <taxon>Ascosphaeraceae</taxon>
        <taxon>Ascosphaera</taxon>
    </lineage>
</organism>
<dbReference type="Pfam" id="PF01131">
    <property type="entry name" value="Topoisom_bac"/>
    <property type="match status" value="1"/>
</dbReference>
<dbReference type="EC" id="5.6.2.1" evidence="4"/>
<dbReference type="GO" id="GO:0006310">
    <property type="term" value="P:DNA recombination"/>
    <property type="evidence" value="ECO:0007669"/>
    <property type="project" value="TreeGrafter"/>
</dbReference>
<dbReference type="SMART" id="SM00437">
    <property type="entry name" value="TOP1Ac"/>
    <property type="match status" value="1"/>
</dbReference>
<proteinExistence type="inferred from homology"/>
<dbReference type="InterPro" id="IPR013825">
    <property type="entry name" value="Topo_IA_cen_sub2"/>
</dbReference>
<dbReference type="GO" id="GO:0031422">
    <property type="term" value="C:RecQ family helicase-topoisomerase III complex"/>
    <property type="evidence" value="ECO:0007669"/>
    <property type="project" value="TreeGrafter"/>
</dbReference>
<dbReference type="PANTHER" id="PTHR11390">
    <property type="entry name" value="PROKARYOTIC DNA TOPOISOMERASE"/>
    <property type="match status" value="1"/>
</dbReference>
<evidence type="ECO:0000256" key="2">
    <source>
        <dbReference type="ARBA" id="ARBA00023125"/>
    </source>
</evidence>
<evidence type="ECO:0000256" key="1">
    <source>
        <dbReference type="ARBA" id="ARBA00023029"/>
    </source>
</evidence>
<comment type="function">
    <text evidence="4">Introduces a single-strand break via transesterification at a target site in duplex DNA. Releases the supercoiling and torsional tension of DNA introduced during the DNA replication and transcription by transiently cleaving and rejoining one strand of the DNA duplex. The scissile phosphodiester is attacked by the catalytic tyrosine of the enzyme, resulting in the formation of a DNA-(5'-phosphotyrosyl)-enzyme intermediate and the expulsion of a 3'-OH DNA strand.</text>
</comment>
<dbReference type="GO" id="GO:0003677">
    <property type="term" value="F:DNA binding"/>
    <property type="evidence" value="ECO:0007669"/>
    <property type="project" value="UniProtKB-KW"/>
</dbReference>
<keyword evidence="3 4" id="KW-0413">Isomerase</keyword>
<dbReference type="PRINTS" id="PR00417">
    <property type="entry name" value="PRTPISMRASEI"/>
</dbReference>
<keyword evidence="1 4" id="KW-0799">Topoisomerase</keyword>
<dbReference type="InterPro" id="IPR013826">
    <property type="entry name" value="Topo_IA_cen_sub3"/>
</dbReference>
<dbReference type="InterPro" id="IPR023405">
    <property type="entry name" value="Topo_IA_core_domain"/>
</dbReference>
<comment type="catalytic activity">
    <reaction evidence="4">
        <text>ATP-independent breakage of single-stranded DNA, followed by passage and rejoining.</text>
        <dbReference type="EC" id="5.6.2.1"/>
    </reaction>
</comment>
<name>A0A168C7V5_9EURO</name>
<keyword evidence="7" id="KW-1185">Reference proteome</keyword>
<dbReference type="PANTHER" id="PTHR11390:SF21">
    <property type="entry name" value="DNA TOPOISOMERASE 3-ALPHA"/>
    <property type="match status" value="1"/>
</dbReference>
<gene>
    <name evidence="6" type="ORF">AAP_01031</name>
</gene>
<sequence length="318" mass="35748">MTSVIGHLGQLDFQPQYRAWASTPPQTLFEAPIISIMPKLVEKQLVDDHWGTYARGLLDGNFRQPRAGRHNDKAHPPIHPVAWVARTQLKPEEWRVYEFVVRRFLACCSDDAKGEATDISIKYGPESFHAHGLLVREKNYLEVYVYDKWESSQQLPPYVVGELIEPTESVMTDGKTSAPGYLTEPELIGLMDANGIGTDATMAEHIATIKKREYVATRKRGGGRGGNSVDEFIPTQLGVALVEGYDNVVNGIANSPSLSKPHLRKEMESHMRDICSGSMSRSDVVQVSLDKYREVFLYTQRRIDALKDACRKYMFSTG</sequence>
<feature type="domain" description="Topo IA-type catalytic" evidence="5">
    <location>
        <begin position="1"/>
        <end position="296"/>
    </location>
</feature>
<dbReference type="InterPro" id="IPR013497">
    <property type="entry name" value="Topo_IA_cen"/>
</dbReference>
<dbReference type="AlphaFoldDB" id="A0A168C7V5"/>
<dbReference type="PROSITE" id="PS52039">
    <property type="entry name" value="TOPO_IA_2"/>
    <property type="match status" value="1"/>
</dbReference>
<dbReference type="GO" id="GO:0003917">
    <property type="term" value="F:DNA topoisomerase type I (single strand cut, ATP-independent) activity"/>
    <property type="evidence" value="ECO:0007669"/>
    <property type="project" value="UniProtKB-EC"/>
</dbReference>
<dbReference type="GO" id="GO:0005634">
    <property type="term" value="C:nucleus"/>
    <property type="evidence" value="ECO:0007669"/>
    <property type="project" value="TreeGrafter"/>
</dbReference>